<feature type="short sequence motif" description="DGA/G" evidence="2">
    <location>
        <begin position="186"/>
        <end position="188"/>
    </location>
</feature>
<evidence type="ECO:0000313" key="4">
    <source>
        <dbReference type="EMBL" id="MFL0248219.1"/>
    </source>
</evidence>
<feature type="short sequence motif" description="GXGXXG" evidence="2">
    <location>
        <begin position="9"/>
        <end position="14"/>
    </location>
</feature>
<evidence type="ECO:0000259" key="3">
    <source>
        <dbReference type="PROSITE" id="PS51635"/>
    </source>
</evidence>
<feature type="active site" description="Proton acceptor" evidence="2">
    <location>
        <position position="186"/>
    </location>
</feature>
<dbReference type="Proteomes" id="UP001623591">
    <property type="component" value="Unassembled WGS sequence"/>
</dbReference>
<sequence>MNIDGVFEGGGVKGIAFVGAVCCLEERGYNFSRVAGTSAGSIIASLLAVGYTGEELKRIILDLDYSKLLDKKGYNRIPLIGSEISILKNKGIYEGEYISRWLASLFEAKKKTRFKDVMVNGNSKLKIIASDISKKEIVILPDDLTKYDIDPMEFEIWKAVRMSISIPLFFQPVKLKYKKEYSFIVDGGLLSNFPVWIFDVSKIPRWPTFGFNLVDMKKNSAIEIGFLNYITDLIETVVNKNEDVYIRDKDSVRIINIPTLGVGATQFSINKDTSNKLFVSGYESAKKFISAWDFNGYIRKYRSE</sequence>
<dbReference type="PANTHER" id="PTHR46394:SF1">
    <property type="entry name" value="PNPLA DOMAIN-CONTAINING PROTEIN"/>
    <property type="match status" value="1"/>
</dbReference>
<accession>A0ABW8TB22</accession>
<evidence type="ECO:0000256" key="2">
    <source>
        <dbReference type="PROSITE-ProRule" id="PRU01161"/>
    </source>
</evidence>
<dbReference type="PROSITE" id="PS51635">
    <property type="entry name" value="PNPLA"/>
    <property type="match status" value="1"/>
</dbReference>
<keyword evidence="5" id="KW-1185">Reference proteome</keyword>
<name>A0ABW8TB22_9CLOT</name>
<dbReference type="EMBL" id="JBJHZZ010000014">
    <property type="protein sequence ID" value="MFL0248219.1"/>
    <property type="molecule type" value="Genomic_DNA"/>
</dbReference>
<gene>
    <name evidence="4" type="ORF">ACJDUG_14760</name>
</gene>
<dbReference type="PANTHER" id="PTHR46394">
    <property type="entry name" value="ANNEXIN"/>
    <property type="match status" value="1"/>
</dbReference>
<evidence type="ECO:0000313" key="5">
    <source>
        <dbReference type="Proteomes" id="UP001623591"/>
    </source>
</evidence>
<feature type="short sequence motif" description="GXSXG" evidence="2">
    <location>
        <begin position="36"/>
        <end position="40"/>
    </location>
</feature>
<keyword evidence="1 2" id="KW-0443">Lipid metabolism</keyword>
<protein>
    <submittedName>
        <fullName evidence="4">Patatin-like phospholipase family protein</fullName>
    </submittedName>
</protein>
<feature type="active site" description="Nucleophile" evidence="2">
    <location>
        <position position="38"/>
    </location>
</feature>
<dbReference type="Gene3D" id="3.40.1090.10">
    <property type="entry name" value="Cytosolic phospholipase A2 catalytic domain"/>
    <property type="match status" value="2"/>
</dbReference>
<dbReference type="SUPFAM" id="SSF52151">
    <property type="entry name" value="FabD/lysophospholipase-like"/>
    <property type="match status" value="1"/>
</dbReference>
<proteinExistence type="predicted"/>
<keyword evidence="2" id="KW-0442">Lipid degradation</keyword>
<dbReference type="InterPro" id="IPR002641">
    <property type="entry name" value="PNPLA_dom"/>
</dbReference>
<dbReference type="RefSeq" id="WP_406770648.1">
    <property type="nucleotide sequence ID" value="NZ_JBJHZZ010000014.1"/>
</dbReference>
<dbReference type="InterPro" id="IPR016035">
    <property type="entry name" value="Acyl_Trfase/lysoPLipase"/>
</dbReference>
<organism evidence="4 5">
    <name type="scientific">Candidatus Clostridium stratigraminis</name>
    <dbReference type="NCBI Taxonomy" id="3381661"/>
    <lineage>
        <taxon>Bacteria</taxon>
        <taxon>Bacillati</taxon>
        <taxon>Bacillota</taxon>
        <taxon>Clostridia</taxon>
        <taxon>Eubacteriales</taxon>
        <taxon>Clostridiaceae</taxon>
        <taxon>Clostridium</taxon>
    </lineage>
</organism>
<dbReference type="InterPro" id="IPR052580">
    <property type="entry name" value="Lipid_Hydrolase"/>
</dbReference>
<evidence type="ECO:0000256" key="1">
    <source>
        <dbReference type="ARBA" id="ARBA00023098"/>
    </source>
</evidence>
<keyword evidence="2" id="KW-0378">Hydrolase</keyword>
<comment type="caution">
    <text evidence="4">The sequence shown here is derived from an EMBL/GenBank/DDBJ whole genome shotgun (WGS) entry which is preliminary data.</text>
</comment>
<dbReference type="CDD" id="cd07207">
    <property type="entry name" value="Pat_ExoU_VipD_like"/>
    <property type="match status" value="1"/>
</dbReference>
<feature type="domain" description="PNPLA" evidence="3">
    <location>
        <begin position="5"/>
        <end position="199"/>
    </location>
</feature>
<dbReference type="Pfam" id="PF01734">
    <property type="entry name" value="Patatin"/>
    <property type="match status" value="1"/>
</dbReference>
<reference evidence="4 5" key="1">
    <citation type="submission" date="2024-11" db="EMBL/GenBank/DDBJ databases">
        <authorList>
            <person name="Heng Y.C."/>
            <person name="Lim A.C.H."/>
            <person name="Lee J.K.Y."/>
            <person name="Kittelmann S."/>
        </authorList>
    </citation>
    <scope>NUCLEOTIDE SEQUENCE [LARGE SCALE GENOMIC DNA]</scope>
    <source>
        <strain evidence="4 5">WILCCON 0185</strain>
    </source>
</reference>